<reference evidence="2 3" key="1">
    <citation type="submission" date="2019-08" db="EMBL/GenBank/DDBJ databases">
        <authorList>
            <person name="Wang G."/>
            <person name="Xu Z."/>
        </authorList>
    </citation>
    <scope>NUCLEOTIDE SEQUENCE [LARGE SCALE GENOMIC DNA]</scope>
    <source>
        <strain evidence="2 3">ZX</strain>
    </source>
</reference>
<evidence type="ECO:0000313" key="2">
    <source>
        <dbReference type="EMBL" id="TZG28971.1"/>
    </source>
</evidence>
<feature type="transmembrane region" description="Helical" evidence="1">
    <location>
        <begin position="100"/>
        <end position="119"/>
    </location>
</feature>
<evidence type="ECO:0000256" key="1">
    <source>
        <dbReference type="SAM" id="Phobius"/>
    </source>
</evidence>
<feature type="transmembrane region" description="Helical" evidence="1">
    <location>
        <begin position="6"/>
        <end position="28"/>
    </location>
</feature>
<keyword evidence="3" id="KW-1185">Reference proteome</keyword>
<sequence>MLLQWHGILTSVPLLAPGLYLVLALGLIPMAGRLARQGNAFAEGALVMAIASASYALSFTLLGIAALARYQFFTLLAALLALVLYICARRGFVGLSRGERALIAIEGVLLLVIIISRVAL</sequence>
<dbReference type="Proteomes" id="UP000322077">
    <property type="component" value="Unassembled WGS sequence"/>
</dbReference>
<feature type="transmembrane region" description="Helical" evidence="1">
    <location>
        <begin position="70"/>
        <end position="88"/>
    </location>
</feature>
<keyword evidence="1" id="KW-1133">Transmembrane helix</keyword>
<keyword evidence="1" id="KW-0812">Transmembrane</keyword>
<name>A0A5D9CFQ0_9SPHN</name>
<dbReference type="EMBL" id="VTOU01000001">
    <property type="protein sequence ID" value="TZG28971.1"/>
    <property type="molecule type" value="Genomic_DNA"/>
</dbReference>
<keyword evidence="1" id="KW-0472">Membrane</keyword>
<organism evidence="2 3">
    <name type="scientific">Sphingomonas montanisoli</name>
    <dbReference type="NCBI Taxonomy" id="2606412"/>
    <lineage>
        <taxon>Bacteria</taxon>
        <taxon>Pseudomonadati</taxon>
        <taxon>Pseudomonadota</taxon>
        <taxon>Alphaproteobacteria</taxon>
        <taxon>Sphingomonadales</taxon>
        <taxon>Sphingomonadaceae</taxon>
        <taxon>Sphingomonas</taxon>
    </lineage>
</organism>
<accession>A0A5D9CFQ0</accession>
<proteinExistence type="predicted"/>
<comment type="caution">
    <text evidence="2">The sequence shown here is derived from an EMBL/GenBank/DDBJ whole genome shotgun (WGS) entry which is preliminary data.</text>
</comment>
<feature type="transmembrane region" description="Helical" evidence="1">
    <location>
        <begin position="40"/>
        <end position="64"/>
    </location>
</feature>
<dbReference type="RefSeq" id="WP_149520633.1">
    <property type="nucleotide sequence ID" value="NZ_VTOU01000001.1"/>
</dbReference>
<gene>
    <name evidence="2" type="ORF">FYJ91_02170</name>
</gene>
<protein>
    <submittedName>
        <fullName evidence="2">Uncharacterized protein</fullName>
    </submittedName>
</protein>
<dbReference type="AlphaFoldDB" id="A0A5D9CFQ0"/>
<evidence type="ECO:0000313" key="3">
    <source>
        <dbReference type="Proteomes" id="UP000322077"/>
    </source>
</evidence>